<dbReference type="Proteomes" id="UP000001312">
    <property type="component" value="Unassembled WGS sequence"/>
</dbReference>
<sequence>MSALPKNYIQRRMDLQSVSPLSVEVASMESQQVSGAEGRRIMGQEWRLKSRKEGKRAEQQGEFADIELESGQNLPPCHVYLLVS</sequence>
<dbReference type="HOGENOM" id="CLU_2528816_0_0_1"/>
<evidence type="ECO:0000313" key="2">
    <source>
        <dbReference type="Proteomes" id="UP000001312"/>
    </source>
</evidence>
<evidence type="ECO:0000313" key="1">
    <source>
        <dbReference type="EMBL" id="EDN90682.1"/>
    </source>
</evidence>
<organism evidence="1 2">
    <name type="scientific">Sclerotinia sclerotiorum (strain ATCC 18683 / 1980 / Ss-1)</name>
    <name type="common">White mold</name>
    <name type="synonym">Whetzelinia sclerotiorum</name>
    <dbReference type="NCBI Taxonomy" id="665079"/>
    <lineage>
        <taxon>Eukaryota</taxon>
        <taxon>Fungi</taxon>
        <taxon>Dikarya</taxon>
        <taxon>Ascomycota</taxon>
        <taxon>Pezizomycotina</taxon>
        <taxon>Leotiomycetes</taxon>
        <taxon>Helotiales</taxon>
        <taxon>Sclerotiniaceae</taxon>
        <taxon>Sclerotinia</taxon>
    </lineage>
</organism>
<keyword evidence="2" id="KW-1185">Reference proteome</keyword>
<protein>
    <submittedName>
        <fullName evidence="1">Uncharacterized protein</fullName>
    </submittedName>
</protein>
<name>A7E460_SCLS1</name>
<dbReference type="AlphaFoldDB" id="A7E460"/>
<reference evidence="2" key="1">
    <citation type="journal article" date="2011" name="PLoS Genet.">
        <title>Genomic analysis of the necrotrophic fungal pathogens Sclerotinia sclerotiorum and Botrytis cinerea.</title>
        <authorList>
            <person name="Amselem J."/>
            <person name="Cuomo C.A."/>
            <person name="van Kan J.A."/>
            <person name="Viaud M."/>
            <person name="Benito E.P."/>
            <person name="Couloux A."/>
            <person name="Coutinho P.M."/>
            <person name="de Vries R.P."/>
            <person name="Dyer P.S."/>
            <person name="Fillinger S."/>
            <person name="Fournier E."/>
            <person name="Gout L."/>
            <person name="Hahn M."/>
            <person name="Kohn L."/>
            <person name="Lapalu N."/>
            <person name="Plummer K.M."/>
            <person name="Pradier J.M."/>
            <person name="Quevillon E."/>
            <person name="Sharon A."/>
            <person name="Simon A."/>
            <person name="ten Have A."/>
            <person name="Tudzynski B."/>
            <person name="Tudzynski P."/>
            <person name="Wincker P."/>
            <person name="Andrew M."/>
            <person name="Anthouard V."/>
            <person name="Beever R.E."/>
            <person name="Beffa R."/>
            <person name="Benoit I."/>
            <person name="Bouzid O."/>
            <person name="Brault B."/>
            <person name="Chen Z."/>
            <person name="Choquer M."/>
            <person name="Collemare J."/>
            <person name="Cotton P."/>
            <person name="Danchin E.G."/>
            <person name="Da Silva C."/>
            <person name="Gautier A."/>
            <person name="Giraud C."/>
            <person name="Giraud T."/>
            <person name="Gonzalez C."/>
            <person name="Grossetete S."/>
            <person name="Guldener U."/>
            <person name="Henrissat B."/>
            <person name="Howlett B.J."/>
            <person name="Kodira C."/>
            <person name="Kretschmer M."/>
            <person name="Lappartient A."/>
            <person name="Leroch M."/>
            <person name="Levis C."/>
            <person name="Mauceli E."/>
            <person name="Neuveglise C."/>
            <person name="Oeser B."/>
            <person name="Pearson M."/>
            <person name="Poulain J."/>
            <person name="Poussereau N."/>
            <person name="Quesneville H."/>
            <person name="Rascle C."/>
            <person name="Schumacher J."/>
            <person name="Segurens B."/>
            <person name="Sexton A."/>
            <person name="Silva E."/>
            <person name="Sirven C."/>
            <person name="Soanes D.M."/>
            <person name="Talbot N.J."/>
            <person name="Templeton M."/>
            <person name="Yandava C."/>
            <person name="Yarden O."/>
            <person name="Zeng Q."/>
            <person name="Rollins J.A."/>
            <person name="Lebrun M.H."/>
            <person name="Dickman M."/>
        </authorList>
    </citation>
    <scope>NUCLEOTIDE SEQUENCE [LARGE SCALE GENOMIC DNA]</scope>
    <source>
        <strain evidence="2">ATCC 18683 / 1980 / Ss-1</strain>
    </source>
</reference>
<dbReference type="EMBL" id="CH476621">
    <property type="protein sequence ID" value="EDN90682.1"/>
    <property type="molecule type" value="Genomic_DNA"/>
</dbReference>
<dbReference type="RefSeq" id="XP_001597996.1">
    <property type="nucleotide sequence ID" value="XM_001597946.1"/>
</dbReference>
<accession>A7E460</accession>
<proteinExistence type="predicted"/>
<dbReference type="InParanoid" id="A7E460"/>
<dbReference type="KEGG" id="ssl:SS1G_00082"/>
<gene>
    <name evidence="1" type="ORF">SS1G_00082</name>
</gene>
<dbReference type="GeneID" id="5494667"/>